<dbReference type="Pfam" id="PF00528">
    <property type="entry name" value="BPD_transp_1"/>
    <property type="match status" value="1"/>
</dbReference>
<gene>
    <name evidence="7" type="ORF">B9Q04_04455</name>
</gene>
<feature type="transmembrane region" description="Helical" evidence="5">
    <location>
        <begin position="78"/>
        <end position="95"/>
    </location>
</feature>
<evidence type="ECO:0000256" key="1">
    <source>
        <dbReference type="ARBA" id="ARBA00004141"/>
    </source>
</evidence>
<keyword evidence="4 5" id="KW-0472">Membrane</keyword>
<feature type="transmembrane region" description="Helical" evidence="5">
    <location>
        <begin position="159"/>
        <end position="181"/>
    </location>
</feature>
<evidence type="ECO:0000259" key="6">
    <source>
        <dbReference type="PROSITE" id="PS50928"/>
    </source>
</evidence>
<comment type="similarity">
    <text evidence="5">Belongs to the binding-protein-dependent transport system permease family.</text>
</comment>
<accession>A0A2R6CCZ9</accession>
<dbReference type="EMBL" id="NEXF01000064">
    <property type="protein sequence ID" value="PSO08656.1"/>
    <property type="molecule type" value="Genomic_DNA"/>
</dbReference>
<comment type="caution">
    <text evidence="7">The sequence shown here is derived from an EMBL/GenBank/DDBJ whole genome shotgun (WGS) entry which is preliminary data.</text>
</comment>
<dbReference type="CDD" id="cd06261">
    <property type="entry name" value="TM_PBP2"/>
    <property type="match status" value="1"/>
</dbReference>
<dbReference type="PANTHER" id="PTHR43879:SF1">
    <property type="entry name" value="GLUCOSE IMPORT SYSTEM PERMEASE PROTEIN GLCU"/>
    <property type="match status" value="1"/>
</dbReference>
<keyword evidence="2 5" id="KW-0812">Transmembrane</keyword>
<evidence type="ECO:0000256" key="5">
    <source>
        <dbReference type="RuleBase" id="RU363032"/>
    </source>
</evidence>
<feature type="transmembrane region" description="Helical" evidence="5">
    <location>
        <begin position="44"/>
        <end position="66"/>
    </location>
</feature>
<name>A0A2R6CCZ9_9ARCH</name>
<reference evidence="7 8" key="1">
    <citation type="submission" date="2017-04" db="EMBL/GenBank/DDBJ databases">
        <title>Novel microbial lineages endemic to geothermal iron-oxide mats fill important gaps in the evolutionary history of Archaea.</title>
        <authorList>
            <person name="Jay Z.J."/>
            <person name="Beam J.P."/>
            <person name="Dlakic M."/>
            <person name="Rusch D.B."/>
            <person name="Kozubal M.A."/>
            <person name="Inskeep W.P."/>
        </authorList>
    </citation>
    <scope>NUCLEOTIDE SEQUENCE [LARGE SCALE GENOMIC DNA]</scope>
    <source>
        <strain evidence="7">BE_D</strain>
    </source>
</reference>
<evidence type="ECO:0000256" key="2">
    <source>
        <dbReference type="ARBA" id="ARBA00022692"/>
    </source>
</evidence>
<evidence type="ECO:0000256" key="4">
    <source>
        <dbReference type="ARBA" id="ARBA00023136"/>
    </source>
</evidence>
<dbReference type="InterPro" id="IPR000515">
    <property type="entry name" value="MetI-like"/>
</dbReference>
<keyword evidence="3 5" id="KW-1133">Transmembrane helix</keyword>
<dbReference type="GO" id="GO:0005886">
    <property type="term" value="C:plasma membrane"/>
    <property type="evidence" value="ECO:0007669"/>
    <property type="project" value="UniProtKB-SubCell"/>
</dbReference>
<dbReference type="PANTHER" id="PTHR43879">
    <property type="entry name" value="ABC TRANSPORTER PERMEASE PROTEIN"/>
    <property type="match status" value="1"/>
</dbReference>
<dbReference type="PROSITE" id="PS50928">
    <property type="entry name" value="ABC_TM1"/>
    <property type="match status" value="1"/>
</dbReference>
<protein>
    <submittedName>
        <fullName evidence="7">Arabinose ABC transporter permease</fullName>
    </submittedName>
</protein>
<evidence type="ECO:0000313" key="7">
    <source>
        <dbReference type="EMBL" id="PSO08656.1"/>
    </source>
</evidence>
<feature type="transmembrane region" description="Helical" evidence="5">
    <location>
        <begin position="221"/>
        <end position="243"/>
    </location>
</feature>
<keyword evidence="5" id="KW-0813">Transport</keyword>
<dbReference type="AlphaFoldDB" id="A0A2R6CCZ9"/>
<feature type="domain" description="ABC transmembrane type-1" evidence="6">
    <location>
        <begin position="40"/>
        <end position="238"/>
    </location>
</feature>
<dbReference type="GO" id="GO:0055085">
    <property type="term" value="P:transmembrane transport"/>
    <property type="evidence" value="ECO:0007669"/>
    <property type="project" value="InterPro"/>
</dbReference>
<evidence type="ECO:0000256" key="3">
    <source>
        <dbReference type="ARBA" id="ARBA00022989"/>
    </source>
</evidence>
<feature type="transmembrane region" description="Helical" evidence="5">
    <location>
        <begin position="115"/>
        <end position="138"/>
    </location>
</feature>
<dbReference type="SUPFAM" id="SSF161098">
    <property type="entry name" value="MetI-like"/>
    <property type="match status" value="1"/>
</dbReference>
<dbReference type="Proteomes" id="UP000242015">
    <property type="component" value="Unassembled WGS sequence"/>
</dbReference>
<dbReference type="Gene3D" id="1.10.3720.10">
    <property type="entry name" value="MetI-like"/>
    <property type="match status" value="1"/>
</dbReference>
<dbReference type="NCBIfam" id="NF040932">
    <property type="entry name" value="ABC_arch_GlcU"/>
    <property type="match status" value="1"/>
</dbReference>
<proteinExistence type="inferred from homology"/>
<organism evidence="7 8">
    <name type="scientific">Candidatus Marsarchaeota G2 archaeon BE_D</name>
    <dbReference type="NCBI Taxonomy" id="1978158"/>
    <lineage>
        <taxon>Archaea</taxon>
        <taxon>Candidatus Marsarchaeota</taxon>
        <taxon>Candidatus Marsarchaeota group 2</taxon>
    </lineage>
</organism>
<dbReference type="InterPro" id="IPR035906">
    <property type="entry name" value="MetI-like_sf"/>
</dbReference>
<comment type="subcellular location">
    <subcellularLocation>
        <location evidence="5">Cell membrane</location>
        <topology evidence="5">Multi-pass membrane protein</topology>
    </subcellularLocation>
    <subcellularLocation>
        <location evidence="1">Membrane</location>
        <topology evidence="1">Multi-pass membrane protein</topology>
    </subcellularLocation>
</comment>
<evidence type="ECO:0000313" key="8">
    <source>
        <dbReference type="Proteomes" id="UP000242015"/>
    </source>
</evidence>
<dbReference type="InterPro" id="IPR054927">
    <property type="entry name" value="GlcU_transporter"/>
</dbReference>
<sequence length="255" mass="27314">MIINGFKSDLAVTSTPVLVPPRTPTAGPYLAVVGPLARPILNSLIVAVSGSVIATILGTMGAYFFYSLSTSWRRTLTVLSDAVFAIIAMGTFIPYQSTIIPLTRLIVSLNGLDTFGGLIIAMLVFYVPTAALLMSIFLAVIPRSVVEAARIDSASELKILFRVVLPLAFPGFISTLIFVLIQTWNNFFIPLVLTTTPNMRLVPVAVQAYTGGYGTLYNESFAVAVLGSLVPLVIFIFLGRYFIRGLMALGAGKGV</sequence>